<evidence type="ECO:0000313" key="1">
    <source>
        <dbReference type="EMBL" id="EBM8422229.1"/>
    </source>
</evidence>
<name>A0A5T7CQ17_SALET</name>
<reference evidence="1" key="1">
    <citation type="submission" date="2019-06" db="EMBL/GenBank/DDBJ databases">
        <authorList>
            <consortium name="GenomeTrakr network: Whole genome sequencing for foodborne pathogen traceback"/>
        </authorList>
    </citation>
    <scope>NUCLEOTIDE SEQUENCE</scope>
    <source>
        <strain evidence="2">FSIS21923565</strain>
        <strain evidence="3">FSIS31800719</strain>
        <strain evidence="1">FSIS31901700</strain>
    </source>
</reference>
<dbReference type="EMBL" id="AAHYAO010000027">
    <property type="protein sequence ID" value="ECB5816399.1"/>
    <property type="molecule type" value="Genomic_DNA"/>
</dbReference>
<protein>
    <submittedName>
        <fullName evidence="1">Transcription modulator YdgT</fullName>
    </submittedName>
</protein>
<gene>
    <name evidence="3" type="ORF">DT111_23690</name>
    <name evidence="1" type="ORF">E4J19_17435</name>
    <name evidence="2" type="ORF">EZK82_15710</name>
</gene>
<dbReference type="EMBL" id="AAKPJA010000071">
    <property type="protein sequence ID" value="ECU2528638.1"/>
    <property type="molecule type" value="Genomic_DNA"/>
</dbReference>
<organism evidence="1">
    <name type="scientific">Salmonella enterica subsp. enterica serovar Kentucky</name>
    <dbReference type="NCBI Taxonomy" id="192955"/>
    <lineage>
        <taxon>Bacteria</taxon>
        <taxon>Pseudomonadati</taxon>
        <taxon>Pseudomonadota</taxon>
        <taxon>Gammaproteobacteria</taxon>
        <taxon>Enterobacterales</taxon>
        <taxon>Enterobacteriaceae</taxon>
        <taxon>Salmonella</taxon>
    </lineage>
</organism>
<evidence type="ECO:0000313" key="3">
    <source>
        <dbReference type="EMBL" id="ECU2528638.1"/>
    </source>
</evidence>
<sequence>MRFCLFFISDYSVGIIFNMDQLYM</sequence>
<proteinExistence type="predicted"/>
<dbReference type="AlphaFoldDB" id="A0A5T7CQ17"/>
<evidence type="ECO:0000313" key="2">
    <source>
        <dbReference type="EMBL" id="ECB5816399.1"/>
    </source>
</evidence>
<accession>A0A5T7CQ17</accession>
<feature type="non-terminal residue" evidence="1">
    <location>
        <position position="24"/>
    </location>
</feature>
<dbReference type="EMBL" id="AAGDWY010000019">
    <property type="protein sequence ID" value="EBM8422229.1"/>
    <property type="molecule type" value="Genomic_DNA"/>
</dbReference>
<comment type="caution">
    <text evidence="1">The sequence shown here is derived from an EMBL/GenBank/DDBJ whole genome shotgun (WGS) entry which is preliminary data.</text>
</comment>